<dbReference type="InterPro" id="IPR003697">
    <property type="entry name" value="Maf-like"/>
</dbReference>
<evidence type="ECO:0000256" key="4">
    <source>
        <dbReference type="HAMAP-Rule" id="MF_00528"/>
    </source>
</evidence>
<dbReference type="GO" id="GO:0047429">
    <property type="term" value="F:nucleoside triphosphate diphosphatase activity"/>
    <property type="evidence" value="ECO:0007669"/>
    <property type="project" value="UniProtKB-EC"/>
</dbReference>
<dbReference type="EMBL" id="SNZR01000016">
    <property type="protein sequence ID" value="TDR87180.1"/>
    <property type="molecule type" value="Genomic_DNA"/>
</dbReference>
<dbReference type="EC" id="3.6.1.9" evidence="4"/>
<sequence length="204" mass="21628">MIDGPWRHARPILLASTSGTRRRLLAACGLPVEPEAPGTDERALEASLGPIPPPEVALKIAEAKALSVSARNPDRFVIGADQILVCEGRVLSKATSEEEARARLAELQGRTHQLFVGVAIARSGMVEAAFCEEARLTMRTLDAAAIARYVDLAGPAVTRSVGAYEIEGLGIHLFSAIDGEHTTILGLPLVPLLANLRSLGVLEL</sequence>
<proteinExistence type="inferred from homology"/>
<comment type="similarity">
    <text evidence="4">Belongs to the Maf family.</text>
</comment>
<dbReference type="RefSeq" id="WP_133773881.1">
    <property type="nucleotide sequence ID" value="NZ_SNZR01000016.1"/>
</dbReference>
<dbReference type="Gene3D" id="3.90.950.10">
    <property type="match status" value="1"/>
</dbReference>
<keyword evidence="2 4" id="KW-0378">Hydrolase</keyword>
<evidence type="ECO:0000256" key="1">
    <source>
        <dbReference type="ARBA" id="ARBA00001968"/>
    </source>
</evidence>
<evidence type="ECO:0000256" key="2">
    <source>
        <dbReference type="ARBA" id="ARBA00022801"/>
    </source>
</evidence>
<evidence type="ECO:0000256" key="3">
    <source>
        <dbReference type="ARBA" id="ARBA00023080"/>
    </source>
</evidence>
<dbReference type="AlphaFoldDB" id="A0A4R7BNR2"/>
<protein>
    <recommendedName>
        <fullName evidence="4">Nucleoside triphosphate pyrophosphatase</fullName>
        <ecNumber evidence="4">3.6.1.9</ecNumber>
    </recommendedName>
    <alternativeName>
        <fullName evidence="4">Nucleotide pyrophosphatase</fullName>
        <shortName evidence="4">Nucleotide PPase</shortName>
    </alternativeName>
</protein>
<dbReference type="SUPFAM" id="SSF52972">
    <property type="entry name" value="ITPase-like"/>
    <property type="match status" value="1"/>
</dbReference>
<dbReference type="InterPro" id="IPR029001">
    <property type="entry name" value="ITPase-like_fam"/>
</dbReference>
<evidence type="ECO:0000313" key="5">
    <source>
        <dbReference type="EMBL" id="TDR87180.1"/>
    </source>
</evidence>
<dbReference type="GO" id="GO:0005737">
    <property type="term" value="C:cytoplasm"/>
    <property type="evidence" value="ECO:0007669"/>
    <property type="project" value="UniProtKB-SubCell"/>
</dbReference>
<keyword evidence="3 4" id="KW-0546">Nucleotide metabolism</keyword>
<reference evidence="5 6" key="1">
    <citation type="submission" date="2019-03" db="EMBL/GenBank/DDBJ databases">
        <title>Genomic Encyclopedia of Type Strains, Phase IV (KMG-IV): sequencing the most valuable type-strain genomes for metagenomic binning, comparative biology and taxonomic classification.</title>
        <authorList>
            <person name="Goeker M."/>
        </authorList>
    </citation>
    <scope>NUCLEOTIDE SEQUENCE [LARGE SCALE GENOMIC DNA]</scope>
    <source>
        <strain evidence="5 6">DSM 25903</strain>
    </source>
</reference>
<dbReference type="PANTHER" id="PTHR43213">
    <property type="entry name" value="BIFUNCTIONAL DTTP/UTP PYROPHOSPHATASE/METHYLTRANSFERASE PROTEIN-RELATED"/>
    <property type="match status" value="1"/>
</dbReference>
<dbReference type="GO" id="GO:0009117">
    <property type="term" value="P:nucleotide metabolic process"/>
    <property type="evidence" value="ECO:0007669"/>
    <property type="project" value="UniProtKB-KW"/>
</dbReference>
<keyword evidence="6" id="KW-1185">Reference proteome</keyword>
<comment type="cofactor">
    <cofactor evidence="1 4">
        <name>a divalent metal cation</name>
        <dbReference type="ChEBI" id="CHEBI:60240"/>
    </cofactor>
</comment>
<comment type="catalytic activity">
    <reaction evidence="4">
        <text>a ribonucleoside 5'-triphosphate + H2O = a ribonucleoside 5'-phosphate + diphosphate + H(+)</text>
        <dbReference type="Rhea" id="RHEA:23996"/>
        <dbReference type="ChEBI" id="CHEBI:15377"/>
        <dbReference type="ChEBI" id="CHEBI:15378"/>
        <dbReference type="ChEBI" id="CHEBI:33019"/>
        <dbReference type="ChEBI" id="CHEBI:58043"/>
        <dbReference type="ChEBI" id="CHEBI:61557"/>
        <dbReference type="EC" id="3.6.1.9"/>
    </reaction>
</comment>
<dbReference type="PIRSF" id="PIRSF006305">
    <property type="entry name" value="Maf"/>
    <property type="match status" value="1"/>
</dbReference>
<feature type="active site" description="Proton acceptor" evidence="4">
    <location>
        <position position="81"/>
    </location>
</feature>
<dbReference type="CDD" id="cd00555">
    <property type="entry name" value="Maf"/>
    <property type="match status" value="1"/>
</dbReference>
<dbReference type="PANTHER" id="PTHR43213:SF5">
    <property type="entry name" value="BIFUNCTIONAL DTTP_UTP PYROPHOSPHATASE_METHYLTRANSFERASE PROTEIN-RELATED"/>
    <property type="match status" value="1"/>
</dbReference>
<organism evidence="5 6">
    <name type="scientific">Enterovirga rhinocerotis</name>
    <dbReference type="NCBI Taxonomy" id="1339210"/>
    <lineage>
        <taxon>Bacteria</taxon>
        <taxon>Pseudomonadati</taxon>
        <taxon>Pseudomonadota</taxon>
        <taxon>Alphaproteobacteria</taxon>
        <taxon>Hyphomicrobiales</taxon>
        <taxon>Methylobacteriaceae</taxon>
        <taxon>Enterovirga</taxon>
    </lineage>
</organism>
<gene>
    <name evidence="5" type="ORF">EV668_4260</name>
</gene>
<dbReference type="HAMAP" id="MF_00528">
    <property type="entry name" value="Maf"/>
    <property type="match status" value="1"/>
</dbReference>
<dbReference type="Pfam" id="PF02545">
    <property type="entry name" value="Maf"/>
    <property type="match status" value="1"/>
</dbReference>
<keyword evidence="4" id="KW-0963">Cytoplasm</keyword>
<comment type="catalytic activity">
    <reaction evidence="4">
        <text>a 2'-deoxyribonucleoside 5'-triphosphate + H2O = a 2'-deoxyribonucleoside 5'-phosphate + diphosphate + H(+)</text>
        <dbReference type="Rhea" id="RHEA:44644"/>
        <dbReference type="ChEBI" id="CHEBI:15377"/>
        <dbReference type="ChEBI" id="CHEBI:15378"/>
        <dbReference type="ChEBI" id="CHEBI:33019"/>
        <dbReference type="ChEBI" id="CHEBI:61560"/>
        <dbReference type="ChEBI" id="CHEBI:65317"/>
        <dbReference type="EC" id="3.6.1.9"/>
    </reaction>
</comment>
<comment type="caution">
    <text evidence="4">Lacks conserved residue(s) required for the propagation of feature annotation.</text>
</comment>
<accession>A0A4R7BNR2</accession>
<comment type="caution">
    <text evidence="5">The sequence shown here is derived from an EMBL/GenBank/DDBJ whole genome shotgun (WGS) entry which is preliminary data.</text>
</comment>
<dbReference type="Proteomes" id="UP000295122">
    <property type="component" value="Unassembled WGS sequence"/>
</dbReference>
<comment type="function">
    <text evidence="4">Nucleoside triphosphate pyrophosphatase. May have a dual role in cell division arrest and in preventing the incorporation of modified nucleotides into cellular nucleic acids.</text>
</comment>
<evidence type="ECO:0000313" key="6">
    <source>
        <dbReference type="Proteomes" id="UP000295122"/>
    </source>
</evidence>
<comment type="subcellular location">
    <subcellularLocation>
        <location evidence="4">Cytoplasm</location>
    </subcellularLocation>
</comment>
<name>A0A4R7BNR2_9HYPH</name>
<dbReference type="OrthoDB" id="9813962at2"/>